<proteinExistence type="predicted"/>
<feature type="region of interest" description="Disordered" evidence="1">
    <location>
        <begin position="210"/>
        <end position="247"/>
    </location>
</feature>
<sequence length="415" mass="46785">MQANTVDTVCQPIYQGNSQLGLHSSYMISPDSSNTTFLELLLQHYEVDYGYKKPGGYRCNHCPNPHTFSSLFHIIKHFDLINAKRPFKCKVQTCYASVLGFTTNKSCAKHYKNKHIGLIKKIGSTPTAINDSHYNYHLFDENIDFVHRFNNNFSYIDFYRKQDGFNYVDYDKYSVSHANASITPPVNEIQQLPRIVESSRSVSVQPQVFSQNQRAAETGQASHSQLQNYSQQQLPLSMPSSTSLAQYPQPLQSNASQQFYPRRLSTSNLLIPVLPNNQSNSNLAQLNSNINHPSNHNQLYTHSNQTSGLTASSHNNQPFILQSSNNSIANINNIGNINMSSNNLLQSNLPNRSNSGYVNYTNYSNYSNHSNRVNRSAHMQNSNVTNNYSGPTLPGFHELCRNINFNPNSNSNPIG</sequence>
<dbReference type="STRING" id="1344418.A0A1D2VD78"/>
<dbReference type="OrthoDB" id="21416at2759"/>
<keyword evidence="3" id="KW-1185">Reference proteome</keyword>
<dbReference type="RefSeq" id="XP_020045965.1">
    <property type="nucleotide sequence ID" value="XM_020193695.1"/>
</dbReference>
<feature type="compositionally biased region" description="Polar residues" evidence="1">
    <location>
        <begin position="210"/>
        <end position="229"/>
    </location>
</feature>
<dbReference type="GeneID" id="30967331"/>
<dbReference type="AlphaFoldDB" id="A0A1D2VD78"/>
<evidence type="ECO:0000313" key="2">
    <source>
        <dbReference type="EMBL" id="ODV59658.1"/>
    </source>
</evidence>
<dbReference type="Proteomes" id="UP000095038">
    <property type="component" value="Unassembled WGS sequence"/>
</dbReference>
<protein>
    <submittedName>
        <fullName evidence="2">Uncharacterized protein</fullName>
    </submittedName>
</protein>
<gene>
    <name evidence="2" type="ORF">ASCRUDRAFT_77005</name>
</gene>
<evidence type="ECO:0000313" key="3">
    <source>
        <dbReference type="Proteomes" id="UP000095038"/>
    </source>
</evidence>
<evidence type="ECO:0000256" key="1">
    <source>
        <dbReference type="SAM" id="MobiDB-lite"/>
    </source>
</evidence>
<feature type="compositionally biased region" description="Low complexity" evidence="1">
    <location>
        <begin position="230"/>
        <end position="244"/>
    </location>
</feature>
<organism evidence="2 3">
    <name type="scientific">Ascoidea rubescens DSM 1968</name>
    <dbReference type="NCBI Taxonomy" id="1344418"/>
    <lineage>
        <taxon>Eukaryota</taxon>
        <taxon>Fungi</taxon>
        <taxon>Dikarya</taxon>
        <taxon>Ascomycota</taxon>
        <taxon>Saccharomycotina</taxon>
        <taxon>Saccharomycetes</taxon>
        <taxon>Ascoideaceae</taxon>
        <taxon>Ascoidea</taxon>
    </lineage>
</organism>
<name>A0A1D2VD78_9ASCO</name>
<dbReference type="InParanoid" id="A0A1D2VD78"/>
<dbReference type="EMBL" id="KV454485">
    <property type="protein sequence ID" value="ODV59658.1"/>
    <property type="molecule type" value="Genomic_DNA"/>
</dbReference>
<reference evidence="3" key="1">
    <citation type="submission" date="2016-05" db="EMBL/GenBank/DDBJ databases">
        <title>Comparative genomics of biotechnologically important yeasts.</title>
        <authorList>
            <consortium name="DOE Joint Genome Institute"/>
            <person name="Riley R."/>
            <person name="Haridas S."/>
            <person name="Wolfe K.H."/>
            <person name="Lopes M.R."/>
            <person name="Hittinger C.T."/>
            <person name="Goker M."/>
            <person name="Salamov A."/>
            <person name="Wisecaver J."/>
            <person name="Long T.M."/>
            <person name="Aerts A.L."/>
            <person name="Barry K."/>
            <person name="Choi C."/>
            <person name="Clum A."/>
            <person name="Coughlan A.Y."/>
            <person name="Deshpande S."/>
            <person name="Douglass A.P."/>
            <person name="Hanson S.J."/>
            <person name="Klenk H.-P."/>
            <person name="Labutti K."/>
            <person name="Lapidus A."/>
            <person name="Lindquist E."/>
            <person name="Lipzen A."/>
            <person name="Meier-Kolthoff J.P."/>
            <person name="Ohm R.A."/>
            <person name="Otillar R.P."/>
            <person name="Pangilinan J."/>
            <person name="Peng Y."/>
            <person name="Rokas A."/>
            <person name="Rosa C.A."/>
            <person name="Scheuner C."/>
            <person name="Sibirny A.A."/>
            <person name="Slot J.C."/>
            <person name="Stielow J.B."/>
            <person name="Sun H."/>
            <person name="Kurtzman C.P."/>
            <person name="Blackwell M."/>
            <person name="Grigoriev I.V."/>
            <person name="Jeffries T.W."/>
        </authorList>
    </citation>
    <scope>NUCLEOTIDE SEQUENCE [LARGE SCALE GENOMIC DNA]</scope>
    <source>
        <strain evidence="3">DSM 1968</strain>
    </source>
</reference>
<accession>A0A1D2VD78</accession>